<dbReference type="Gene3D" id="3.40.50.720">
    <property type="entry name" value="NAD(P)-binding Rossmann-like Domain"/>
    <property type="match status" value="1"/>
</dbReference>
<keyword evidence="7 10" id="KW-1133">Transmembrane helix</keyword>
<feature type="transmembrane region" description="Helical" evidence="10">
    <location>
        <begin position="350"/>
        <end position="373"/>
    </location>
</feature>
<keyword evidence="14" id="KW-1185">Reference proteome</keyword>
<dbReference type="Proteomes" id="UP001549691">
    <property type="component" value="Unassembled WGS sequence"/>
</dbReference>
<evidence type="ECO:0000256" key="3">
    <source>
        <dbReference type="ARBA" id="ARBA00022449"/>
    </source>
</evidence>
<feature type="transmembrane region" description="Helical" evidence="10">
    <location>
        <begin position="238"/>
        <end position="257"/>
    </location>
</feature>
<organism evidence="13 14">
    <name type="scientific">Uliginosibacterium flavum</name>
    <dbReference type="NCBI Taxonomy" id="1396831"/>
    <lineage>
        <taxon>Bacteria</taxon>
        <taxon>Pseudomonadati</taxon>
        <taxon>Pseudomonadota</taxon>
        <taxon>Betaproteobacteria</taxon>
        <taxon>Rhodocyclales</taxon>
        <taxon>Zoogloeaceae</taxon>
        <taxon>Uliginosibacterium</taxon>
    </lineage>
</organism>
<dbReference type="EMBL" id="JBEWZI010000040">
    <property type="protein sequence ID" value="MET7016399.1"/>
    <property type="molecule type" value="Genomic_DNA"/>
</dbReference>
<feature type="transmembrane region" description="Helical" evidence="10">
    <location>
        <begin position="109"/>
        <end position="134"/>
    </location>
</feature>
<feature type="transmembrane region" description="Helical" evidence="10">
    <location>
        <begin position="174"/>
        <end position="196"/>
    </location>
</feature>
<evidence type="ECO:0000313" key="14">
    <source>
        <dbReference type="Proteomes" id="UP001549691"/>
    </source>
</evidence>
<dbReference type="PROSITE" id="PS51201">
    <property type="entry name" value="RCK_N"/>
    <property type="match status" value="1"/>
</dbReference>
<dbReference type="PANTHER" id="PTHR46157">
    <property type="entry name" value="K(+) EFFLUX ANTIPORTER 3, CHLOROPLASTIC"/>
    <property type="match status" value="1"/>
</dbReference>
<feature type="domain" description="RCK N-terminal" evidence="11">
    <location>
        <begin position="406"/>
        <end position="523"/>
    </location>
</feature>
<dbReference type="PANTHER" id="PTHR46157:SF4">
    <property type="entry name" value="K(+) EFFLUX ANTIPORTER 3, CHLOROPLASTIC"/>
    <property type="match status" value="1"/>
</dbReference>
<dbReference type="InterPro" id="IPR003148">
    <property type="entry name" value="RCK_N"/>
</dbReference>
<feature type="transmembrane region" description="Helical" evidence="10">
    <location>
        <begin position="269"/>
        <end position="287"/>
    </location>
</feature>
<keyword evidence="5 10" id="KW-0812">Transmembrane</keyword>
<evidence type="ECO:0000256" key="2">
    <source>
        <dbReference type="ARBA" id="ARBA00022448"/>
    </source>
</evidence>
<dbReference type="InterPro" id="IPR036721">
    <property type="entry name" value="RCK_C_sf"/>
</dbReference>
<evidence type="ECO:0000256" key="1">
    <source>
        <dbReference type="ARBA" id="ARBA00004141"/>
    </source>
</evidence>
<dbReference type="SUPFAM" id="SSF51735">
    <property type="entry name" value="NAD(P)-binding Rossmann-fold domains"/>
    <property type="match status" value="1"/>
</dbReference>
<evidence type="ECO:0000259" key="11">
    <source>
        <dbReference type="PROSITE" id="PS51201"/>
    </source>
</evidence>
<keyword evidence="8" id="KW-0406">Ion transport</keyword>
<dbReference type="SUPFAM" id="SSF116726">
    <property type="entry name" value="TrkA C-terminal domain-like"/>
    <property type="match status" value="1"/>
</dbReference>
<gene>
    <name evidence="13" type="ORF">ABXR19_19605</name>
</gene>
<evidence type="ECO:0000256" key="5">
    <source>
        <dbReference type="ARBA" id="ARBA00022692"/>
    </source>
</evidence>
<feature type="transmembrane region" description="Helical" evidence="10">
    <location>
        <begin position="293"/>
        <end position="312"/>
    </location>
</feature>
<evidence type="ECO:0000256" key="10">
    <source>
        <dbReference type="SAM" id="Phobius"/>
    </source>
</evidence>
<dbReference type="InterPro" id="IPR036291">
    <property type="entry name" value="NAD(P)-bd_dom_sf"/>
</dbReference>
<feature type="transmembrane region" description="Helical" evidence="10">
    <location>
        <begin position="84"/>
        <end position="103"/>
    </location>
</feature>
<feature type="domain" description="RCK C-terminal" evidence="12">
    <location>
        <begin position="571"/>
        <end position="654"/>
    </location>
</feature>
<keyword evidence="3" id="KW-0050">Antiport</keyword>
<dbReference type="RefSeq" id="WP_354602857.1">
    <property type="nucleotide sequence ID" value="NZ_JBEWZI010000040.1"/>
</dbReference>
<sequence length="656" mass="70670">MHGSFTIALMLLALTVFAVALFRAFSLPPVLAYLMVGAVLGPHAFGVVPDSAQARYLAEFGVVFLMFSIGLEFSLPRLFAMKRIVLGLGGLQVLGTLALFTLLCKLFGLGWSASFAVASVITMSSTAMLSKLLVDRMELESPHGRQVIGVLLFQDLAVVPLLILIPALAQPADVLLPTLGVAALKAVVVLTLILFIGQRLMRRWFLLVARRKSSELFMLNILFTTLGLAWVTELAGLSLALGAFLAGMLISETEYRLQVEEDIKPFRDVLLGLFMITVGMFLDVGVILRNLQWVLLIVTGIFVLKFVVVAAASRWMEGLDGTAVRAGLWLCAGGEFGFVLLTLASDVNVVPAHVLQLVVAALVISLLLAPILIQYSDKIVLRFVASEWMLRSMELTRVAAKSIATDKHVIICGYGRTGQFLARLLEQEKVGYVALDLDPDRVREAATAGDPVVFGDSSRHETLVAAGLMRASAVVVAFNDLAATMKVLHHVQAARPDIPIIARSHDERDMDKLIDLGAAEVVPEMLETGIMLASHTLTLIGVPIARVIRRVRTIRSERYNLMRGFFLGASDADERSDAQEARLHSVSLLPGAAAAGKALGDLGLEALGVKVAAVRRRGVRSLDPAPTSLLEEGDVLVLLGVPGDLAVAEEKLLKGA</sequence>
<keyword evidence="6" id="KW-0630">Potassium</keyword>
<feature type="transmembrane region" description="Helical" evidence="10">
    <location>
        <begin position="56"/>
        <end position="75"/>
    </location>
</feature>
<evidence type="ECO:0000259" key="12">
    <source>
        <dbReference type="PROSITE" id="PS51202"/>
    </source>
</evidence>
<keyword evidence="4" id="KW-0633">Potassium transport</keyword>
<evidence type="ECO:0000256" key="8">
    <source>
        <dbReference type="ARBA" id="ARBA00023065"/>
    </source>
</evidence>
<dbReference type="Pfam" id="PF02080">
    <property type="entry name" value="TrkA_C"/>
    <property type="match status" value="1"/>
</dbReference>
<evidence type="ECO:0000256" key="6">
    <source>
        <dbReference type="ARBA" id="ARBA00022958"/>
    </source>
</evidence>
<feature type="transmembrane region" description="Helical" evidence="10">
    <location>
        <begin position="324"/>
        <end position="344"/>
    </location>
</feature>
<evidence type="ECO:0000256" key="7">
    <source>
        <dbReference type="ARBA" id="ARBA00022989"/>
    </source>
</evidence>
<dbReference type="InterPro" id="IPR006153">
    <property type="entry name" value="Cation/H_exchanger_TM"/>
</dbReference>
<name>A0ABV2TR36_9RHOO</name>
<keyword evidence="9 10" id="KW-0472">Membrane</keyword>
<comment type="caution">
    <text evidence="13">The sequence shown here is derived from an EMBL/GenBank/DDBJ whole genome shotgun (WGS) entry which is preliminary data.</text>
</comment>
<reference evidence="13 14" key="1">
    <citation type="submission" date="2024-07" db="EMBL/GenBank/DDBJ databases">
        <title>Uliginosibacterium flavum JJ3220;KACC:17644.</title>
        <authorList>
            <person name="Kim M.K."/>
        </authorList>
    </citation>
    <scope>NUCLEOTIDE SEQUENCE [LARGE SCALE GENOMIC DNA]</scope>
    <source>
        <strain evidence="13 14">KACC:17644</strain>
    </source>
</reference>
<proteinExistence type="predicted"/>
<dbReference type="InterPro" id="IPR006037">
    <property type="entry name" value="RCK_C"/>
</dbReference>
<comment type="subcellular location">
    <subcellularLocation>
        <location evidence="1">Membrane</location>
        <topology evidence="1">Multi-pass membrane protein</topology>
    </subcellularLocation>
</comment>
<accession>A0ABV2TR36</accession>
<evidence type="ECO:0000256" key="9">
    <source>
        <dbReference type="ARBA" id="ARBA00023136"/>
    </source>
</evidence>
<keyword evidence="2" id="KW-0813">Transport</keyword>
<evidence type="ECO:0000256" key="4">
    <source>
        <dbReference type="ARBA" id="ARBA00022538"/>
    </source>
</evidence>
<evidence type="ECO:0000313" key="13">
    <source>
        <dbReference type="EMBL" id="MET7016399.1"/>
    </source>
</evidence>
<dbReference type="InterPro" id="IPR038770">
    <property type="entry name" value="Na+/solute_symporter_sf"/>
</dbReference>
<dbReference type="Pfam" id="PF00999">
    <property type="entry name" value="Na_H_Exchanger"/>
    <property type="match status" value="1"/>
</dbReference>
<protein>
    <submittedName>
        <fullName evidence="13">Cation:proton antiporter</fullName>
    </submittedName>
</protein>
<dbReference type="Gene3D" id="1.20.1530.20">
    <property type="match status" value="1"/>
</dbReference>
<dbReference type="PROSITE" id="PS51202">
    <property type="entry name" value="RCK_C"/>
    <property type="match status" value="1"/>
</dbReference>
<dbReference type="Pfam" id="PF02254">
    <property type="entry name" value="TrkA_N"/>
    <property type="match status" value="1"/>
</dbReference>
<dbReference type="Gene3D" id="3.30.70.1450">
    <property type="entry name" value="Regulator of K+ conductance, C-terminal domain"/>
    <property type="match status" value="1"/>
</dbReference>
<feature type="transmembrane region" description="Helical" evidence="10">
    <location>
        <begin position="146"/>
        <end position="168"/>
    </location>
</feature>